<organism evidence="9 10">
    <name type="scientific">Blastopirellula marina</name>
    <dbReference type="NCBI Taxonomy" id="124"/>
    <lineage>
        <taxon>Bacteria</taxon>
        <taxon>Pseudomonadati</taxon>
        <taxon>Planctomycetota</taxon>
        <taxon>Planctomycetia</taxon>
        <taxon>Pirellulales</taxon>
        <taxon>Pirellulaceae</taxon>
        <taxon>Blastopirellula</taxon>
    </lineage>
</organism>
<comment type="subunit">
    <text evidence="5 6">The basal body constitutes a major portion of the flagellar organelle and consists of four rings (L,P,S, and M) mounted on a central rod. The rod consists of about 26 subunits of FlgG in the distal portion, and FlgB, FlgC and FlgF are thought to build up the proximal portion of the rod with about 6 subunits each.</text>
</comment>
<gene>
    <name evidence="9" type="primary">flgC</name>
    <name evidence="9" type="ORF">C5Y96_19860</name>
</gene>
<comment type="similarity">
    <text evidence="2">Belongs to the flagella basal body rod proteins family.</text>
</comment>
<dbReference type="Pfam" id="PF00460">
    <property type="entry name" value="Flg_bb_rod"/>
    <property type="match status" value="1"/>
</dbReference>
<evidence type="ECO:0000256" key="6">
    <source>
        <dbReference type="RuleBase" id="RU362062"/>
    </source>
</evidence>
<evidence type="ECO:0000256" key="5">
    <source>
        <dbReference type="ARBA" id="ARBA00025933"/>
    </source>
</evidence>
<feature type="domain" description="Flagellar basal body rod protein N-terminal" evidence="7">
    <location>
        <begin position="5"/>
        <end position="30"/>
    </location>
</feature>
<dbReference type="PANTHER" id="PTHR30435:SF2">
    <property type="entry name" value="FLAGELLAR BASAL-BODY ROD PROTEIN FLGC"/>
    <property type="match status" value="1"/>
</dbReference>
<dbReference type="EMBL" id="PUIA01000064">
    <property type="protein sequence ID" value="PQO26741.1"/>
    <property type="molecule type" value="Genomic_DNA"/>
</dbReference>
<feature type="domain" description="Flagellar basal-body/hook protein C-terminal" evidence="8">
    <location>
        <begin position="95"/>
        <end position="137"/>
    </location>
</feature>
<dbReference type="GO" id="GO:0071978">
    <property type="term" value="P:bacterial-type flagellum-dependent swarming motility"/>
    <property type="evidence" value="ECO:0007669"/>
    <property type="project" value="TreeGrafter"/>
</dbReference>
<comment type="caution">
    <text evidence="9">The sequence shown here is derived from an EMBL/GenBank/DDBJ whole genome shotgun (WGS) entry which is preliminary data.</text>
</comment>
<proteinExistence type="inferred from homology"/>
<evidence type="ECO:0000259" key="8">
    <source>
        <dbReference type="Pfam" id="PF06429"/>
    </source>
</evidence>
<comment type="subcellular location">
    <subcellularLocation>
        <location evidence="1 6">Bacterial flagellum basal body</location>
    </subcellularLocation>
</comment>
<evidence type="ECO:0000313" key="10">
    <source>
        <dbReference type="Proteomes" id="UP000240009"/>
    </source>
</evidence>
<keyword evidence="4 6" id="KW-0975">Bacterial flagellum</keyword>
<evidence type="ECO:0000256" key="2">
    <source>
        <dbReference type="ARBA" id="ARBA00009677"/>
    </source>
</evidence>
<dbReference type="GO" id="GO:0030694">
    <property type="term" value="C:bacterial-type flagellum basal body, rod"/>
    <property type="evidence" value="ECO:0007669"/>
    <property type="project" value="UniProtKB-UniRule"/>
</dbReference>
<keyword evidence="9" id="KW-0966">Cell projection</keyword>
<dbReference type="OrthoDB" id="9794148at2"/>
<evidence type="ECO:0000256" key="1">
    <source>
        <dbReference type="ARBA" id="ARBA00004117"/>
    </source>
</evidence>
<dbReference type="Pfam" id="PF06429">
    <property type="entry name" value="Flg_bbr_C"/>
    <property type="match status" value="1"/>
</dbReference>
<sequence>MISALDISTSGLIAQRERLTTISQNIANMSSLRDANGRIGPYKAKHVILETDHELATSSGAAGVKVAEVREDSVEPKRRWQPDHPLAIQDGKWKGYVEYPNVDMTEQFVDALEASRAYESNVGVIEMTKNMTSQTLRILA</sequence>
<dbReference type="Proteomes" id="UP000240009">
    <property type="component" value="Unassembled WGS sequence"/>
</dbReference>
<evidence type="ECO:0000256" key="3">
    <source>
        <dbReference type="ARBA" id="ARBA00017941"/>
    </source>
</evidence>
<evidence type="ECO:0000259" key="7">
    <source>
        <dbReference type="Pfam" id="PF00460"/>
    </source>
</evidence>
<dbReference type="PANTHER" id="PTHR30435">
    <property type="entry name" value="FLAGELLAR PROTEIN"/>
    <property type="match status" value="1"/>
</dbReference>
<accession>A0A2S8F3L4</accession>
<dbReference type="InterPro" id="IPR001444">
    <property type="entry name" value="Flag_bb_rod_N"/>
</dbReference>
<keyword evidence="9" id="KW-0969">Cilium</keyword>
<dbReference type="InterPro" id="IPR006299">
    <property type="entry name" value="FlgC"/>
</dbReference>
<dbReference type="RefSeq" id="WP_105356973.1">
    <property type="nucleotide sequence ID" value="NZ_PUIA01000064.1"/>
</dbReference>
<dbReference type="AlphaFoldDB" id="A0A2S8F3L4"/>
<reference evidence="9 10" key="1">
    <citation type="submission" date="2018-02" db="EMBL/GenBank/DDBJ databases">
        <title>Comparative genomes isolates from brazilian mangrove.</title>
        <authorList>
            <person name="Araujo J.E."/>
            <person name="Taketani R.G."/>
            <person name="Silva M.C.P."/>
            <person name="Loureco M.V."/>
            <person name="Andreote F.D."/>
        </authorList>
    </citation>
    <scope>NUCLEOTIDE SEQUENCE [LARGE SCALE GENOMIC DNA]</scope>
    <source>
        <strain evidence="9 10">HEX-2 MGV</strain>
    </source>
</reference>
<evidence type="ECO:0000313" key="9">
    <source>
        <dbReference type="EMBL" id="PQO26741.1"/>
    </source>
</evidence>
<keyword evidence="9" id="KW-0282">Flagellum</keyword>
<evidence type="ECO:0000256" key="4">
    <source>
        <dbReference type="ARBA" id="ARBA00023143"/>
    </source>
</evidence>
<dbReference type="NCBIfam" id="TIGR01395">
    <property type="entry name" value="FlgC"/>
    <property type="match status" value="1"/>
</dbReference>
<dbReference type="InterPro" id="IPR010930">
    <property type="entry name" value="Flg_bb/hook_C_dom"/>
</dbReference>
<protein>
    <recommendedName>
        <fullName evidence="3 6">Flagellar basal-body rod protein FlgC</fullName>
    </recommendedName>
</protein>
<name>A0A2S8F3L4_9BACT</name>